<proteinExistence type="inferred from homology"/>
<protein>
    <recommendedName>
        <fullName evidence="9">Nodulin-like domain-containing protein</fullName>
    </recommendedName>
</protein>
<sequence length="585" mass="65464">MPRPPVPFRLPLAGAQSHVLSHLRSYWFFNPFIHEGLCSWSIAVLEWAGRLAEFALWSRMTYLTDVWGLDTTHAAAIVNVCNGVENIMPVGMAFLADAFMGDYCMLLFSSHAYSLGMIFLAMSTPPVLSKFAGNCGEYKSNCIGGVQIILFYLSFLFIARGVSGHAVSLTCFLEQQKPIKTRTGQVHLARKRREKYKWLYTGLISFIFTSLLGSMLSSMAPWSIQFGIPATGMVVATLLFMSGSDSYIHAAEPQGSSLTTVSRVFVASASKMFCRLPRDANQLHENRHSSECVPHTQGLRCLDKAAIVVPTQIENLEQQEQNRWKLCSVTEVEETKIFIRMIPLWMTFIMCGLVSSVGDTFFLDQATNLDQNSLSFWLLIFQKIAELMFSTVTKKLIENGSRKCAAPVGNIVAMIFSILCCMTAALVETRRLDVIKSHGLTEKPDEEIPMSMFCLLPQFLLLGALDGISHNILVDRDKISGFSIACFFNGEVPDSISSYLHIFSDSVFGIGIWGGVVLVYMVGKVKPSWFQKTLNKSRLDNYYWTLTVLSFITFVFSILVAIWYNYQHSGIEEIRTPESQSSAQT</sequence>
<evidence type="ECO:0000256" key="1">
    <source>
        <dbReference type="ARBA" id="ARBA00004141"/>
    </source>
</evidence>
<feature type="transmembrane region" description="Helical" evidence="6">
    <location>
        <begin position="222"/>
        <end position="241"/>
    </location>
</feature>
<feature type="transmembrane region" description="Helical" evidence="6">
    <location>
        <begin position="198"/>
        <end position="216"/>
    </location>
</feature>
<comment type="subcellular location">
    <subcellularLocation>
        <location evidence="1">Membrane</location>
        <topology evidence="1">Multi-pass membrane protein</topology>
    </subcellularLocation>
</comment>
<reference evidence="7 8" key="1">
    <citation type="submission" date="2019-06" db="EMBL/GenBank/DDBJ databases">
        <title>A chromosomal-level reference genome of Carpinus fangiana (Coryloideae, Betulaceae).</title>
        <authorList>
            <person name="Yang X."/>
            <person name="Wang Z."/>
            <person name="Zhang L."/>
            <person name="Hao G."/>
            <person name="Liu J."/>
            <person name="Yang Y."/>
        </authorList>
    </citation>
    <scope>NUCLEOTIDE SEQUENCE [LARGE SCALE GENOMIC DNA]</scope>
    <source>
        <strain evidence="7">Cfa_2016G</strain>
        <tissue evidence="7">Leaf</tissue>
    </source>
</reference>
<gene>
    <name evidence="7" type="ORF">FH972_017238</name>
</gene>
<feature type="transmembrane region" description="Helical" evidence="6">
    <location>
        <begin position="149"/>
        <end position="173"/>
    </location>
</feature>
<evidence type="ECO:0000256" key="2">
    <source>
        <dbReference type="ARBA" id="ARBA00005982"/>
    </source>
</evidence>
<evidence type="ECO:0000313" key="7">
    <source>
        <dbReference type="EMBL" id="KAE8099241.1"/>
    </source>
</evidence>
<dbReference type="EMBL" id="CM017327">
    <property type="protein sequence ID" value="KAE8099241.1"/>
    <property type="molecule type" value="Genomic_DNA"/>
</dbReference>
<dbReference type="Gene3D" id="1.20.1250.20">
    <property type="entry name" value="MFS general substrate transporter like domains"/>
    <property type="match status" value="1"/>
</dbReference>
<comment type="similarity">
    <text evidence="2">Belongs to the major facilitator superfamily. Proton-dependent oligopeptide transporter (POT/PTR) (TC 2.A.17) family.</text>
</comment>
<dbReference type="GO" id="GO:0022857">
    <property type="term" value="F:transmembrane transporter activity"/>
    <property type="evidence" value="ECO:0007669"/>
    <property type="project" value="InterPro"/>
</dbReference>
<evidence type="ECO:0000313" key="8">
    <source>
        <dbReference type="Proteomes" id="UP000327013"/>
    </source>
</evidence>
<dbReference type="AlphaFoldDB" id="A0A5N6RIK8"/>
<dbReference type="OrthoDB" id="1181826at2759"/>
<feature type="transmembrane region" description="Helical" evidence="6">
    <location>
        <begin position="542"/>
        <end position="566"/>
    </location>
</feature>
<dbReference type="PANTHER" id="PTHR11654">
    <property type="entry name" value="OLIGOPEPTIDE TRANSPORTER-RELATED"/>
    <property type="match status" value="1"/>
</dbReference>
<dbReference type="InterPro" id="IPR000109">
    <property type="entry name" value="POT_fam"/>
</dbReference>
<evidence type="ECO:0000256" key="3">
    <source>
        <dbReference type="ARBA" id="ARBA00022692"/>
    </source>
</evidence>
<dbReference type="InterPro" id="IPR036259">
    <property type="entry name" value="MFS_trans_sf"/>
</dbReference>
<dbReference type="Pfam" id="PF00854">
    <property type="entry name" value="PTR2"/>
    <property type="match status" value="1"/>
</dbReference>
<accession>A0A5N6RIK8</accession>
<feature type="transmembrane region" description="Helical" evidence="6">
    <location>
        <begin position="374"/>
        <end position="392"/>
    </location>
</feature>
<feature type="transmembrane region" description="Helical" evidence="6">
    <location>
        <begin position="404"/>
        <end position="427"/>
    </location>
</feature>
<feature type="transmembrane region" description="Helical" evidence="6">
    <location>
        <begin position="342"/>
        <end position="362"/>
    </location>
</feature>
<dbReference type="GO" id="GO:0016020">
    <property type="term" value="C:membrane"/>
    <property type="evidence" value="ECO:0007669"/>
    <property type="project" value="UniProtKB-SubCell"/>
</dbReference>
<name>A0A5N6RIK8_9ROSI</name>
<dbReference type="Proteomes" id="UP000327013">
    <property type="component" value="Chromosome 7"/>
</dbReference>
<keyword evidence="4 6" id="KW-1133">Transmembrane helix</keyword>
<evidence type="ECO:0000256" key="5">
    <source>
        <dbReference type="ARBA" id="ARBA00023136"/>
    </source>
</evidence>
<keyword evidence="3 6" id="KW-0812">Transmembrane</keyword>
<keyword evidence="5 6" id="KW-0472">Membrane</keyword>
<evidence type="ECO:0000256" key="4">
    <source>
        <dbReference type="ARBA" id="ARBA00022989"/>
    </source>
</evidence>
<evidence type="ECO:0000256" key="6">
    <source>
        <dbReference type="SAM" id="Phobius"/>
    </source>
</evidence>
<organism evidence="7 8">
    <name type="scientific">Carpinus fangiana</name>
    <dbReference type="NCBI Taxonomy" id="176857"/>
    <lineage>
        <taxon>Eukaryota</taxon>
        <taxon>Viridiplantae</taxon>
        <taxon>Streptophyta</taxon>
        <taxon>Embryophyta</taxon>
        <taxon>Tracheophyta</taxon>
        <taxon>Spermatophyta</taxon>
        <taxon>Magnoliopsida</taxon>
        <taxon>eudicotyledons</taxon>
        <taxon>Gunneridae</taxon>
        <taxon>Pentapetalae</taxon>
        <taxon>rosids</taxon>
        <taxon>fabids</taxon>
        <taxon>Fagales</taxon>
        <taxon>Betulaceae</taxon>
        <taxon>Carpinus</taxon>
    </lineage>
</organism>
<keyword evidence="8" id="KW-1185">Reference proteome</keyword>
<feature type="transmembrane region" description="Helical" evidence="6">
    <location>
        <begin position="502"/>
        <end position="522"/>
    </location>
</feature>
<evidence type="ECO:0008006" key="9">
    <source>
        <dbReference type="Google" id="ProtNLM"/>
    </source>
</evidence>
<feature type="transmembrane region" description="Helical" evidence="6">
    <location>
        <begin position="103"/>
        <end position="122"/>
    </location>
</feature>